<evidence type="ECO:0000256" key="1">
    <source>
        <dbReference type="SAM" id="SignalP"/>
    </source>
</evidence>
<dbReference type="EMBL" id="AAGVJY010000028">
    <property type="protein sequence ID" value="EBS4098064.1"/>
    <property type="molecule type" value="Genomic_DNA"/>
</dbReference>
<dbReference type="InterPro" id="IPR037224">
    <property type="entry name" value="PapC_N_sf"/>
</dbReference>
<organism evidence="2">
    <name type="scientific">Salmonella enterica subsp. enterica serovar Bareilly</name>
    <dbReference type="NCBI Taxonomy" id="58096"/>
    <lineage>
        <taxon>Bacteria</taxon>
        <taxon>Pseudomonadati</taxon>
        <taxon>Pseudomonadota</taxon>
        <taxon>Gammaproteobacteria</taxon>
        <taxon>Enterobacterales</taxon>
        <taxon>Enterobacteriaceae</taxon>
        <taxon>Salmonella</taxon>
    </lineage>
</organism>
<proteinExistence type="predicted"/>
<evidence type="ECO:0000313" key="2">
    <source>
        <dbReference type="EMBL" id="EBS4098064.1"/>
    </source>
</evidence>
<gene>
    <name evidence="2" type="ORF">DPS53_22685</name>
</gene>
<reference evidence="2" key="1">
    <citation type="submission" date="2018-06" db="EMBL/GenBank/DDBJ databases">
        <authorList>
            <person name="Ashton P.M."/>
            <person name="Dallman T."/>
            <person name="Nair S."/>
            <person name="De Pinna E."/>
            <person name="Peters T."/>
            <person name="Grant K."/>
        </authorList>
    </citation>
    <scope>NUCLEOTIDE SEQUENCE [LARGE SCALE GENOMIC DNA]</scope>
    <source>
        <strain evidence="2">374035</strain>
    </source>
</reference>
<feature type="non-terminal residue" evidence="2">
    <location>
        <position position="96"/>
    </location>
</feature>
<dbReference type="SUPFAM" id="SSF141729">
    <property type="entry name" value="FimD N-terminal domain-like"/>
    <property type="match status" value="1"/>
</dbReference>
<protein>
    <submittedName>
        <fullName evidence="2">Outer membrane usher protein PefC</fullName>
    </submittedName>
</protein>
<accession>A0A5U9SRD3</accession>
<name>A0A5U9SRD3_SALET</name>
<dbReference type="Proteomes" id="UP000839659">
    <property type="component" value="Unassembled WGS sequence"/>
</dbReference>
<sequence length="96" mass="9898">MAVCAETTSATGAVPPVRFRRGALALAMAAAFASTTTVAGEKLDMSFIQGGAGINPEVWAALNGNYAPGRYLVDLSLNGKDIGKRILDVTPQDSEA</sequence>
<keyword evidence="1" id="KW-0732">Signal</keyword>
<feature type="signal peptide" evidence="1">
    <location>
        <begin position="1"/>
        <end position="39"/>
    </location>
</feature>
<dbReference type="AlphaFoldDB" id="A0A5U9SRD3"/>
<comment type="caution">
    <text evidence="2">The sequence shown here is derived from an EMBL/GenBank/DDBJ whole genome shotgun (WGS) entry which is preliminary data.</text>
</comment>
<feature type="chain" id="PRO_5024805336" evidence="1">
    <location>
        <begin position="40"/>
        <end position="96"/>
    </location>
</feature>